<evidence type="ECO:0000313" key="4">
    <source>
        <dbReference type="WBParaSite" id="MCOS_0000581101-mRNA-1"/>
    </source>
</evidence>
<keyword evidence="1" id="KW-1133">Transmembrane helix</keyword>
<evidence type="ECO:0000313" key="3">
    <source>
        <dbReference type="Proteomes" id="UP000267029"/>
    </source>
</evidence>
<name>A0A0R3UFD3_MESCO</name>
<keyword evidence="3" id="KW-1185">Reference proteome</keyword>
<keyword evidence="1" id="KW-0472">Membrane</keyword>
<sequence>MQIIPKAAMSHLGESWISNTSSLGFVVSDYSVLGLTIGLLLIDLSPVSLALLSASAARKCRTTQALALVWRFDAADPFLHRSWLRCLDHVVTCRNPPSRQA</sequence>
<reference evidence="2 3" key="2">
    <citation type="submission" date="2018-10" db="EMBL/GenBank/DDBJ databases">
        <authorList>
            <consortium name="Pathogen Informatics"/>
        </authorList>
    </citation>
    <scope>NUCLEOTIDE SEQUENCE [LARGE SCALE GENOMIC DNA]</scope>
</reference>
<protein>
    <submittedName>
        <fullName evidence="4">RPAP1_C domain-containing protein</fullName>
    </submittedName>
</protein>
<feature type="transmembrane region" description="Helical" evidence="1">
    <location>
        <begin position="30"/>
        <end position="52"/>
    </location>
</feature>
<keyword evidence="1" id="KW-0812">Transmembrane</keyword>
<reference evidence="4" key="1">
    <citation type="submission" date="2017-02" db="UniProtKB">
        <authorList>
            <consortium name="WormBaseParasite"/>
        </authorList>
    </citation>
    <scope>IDENTIFICATION</scope>
</reference>
<dbReference type="AlphaFoldDB" id="A0A0R3UFD3"/>
<proteinExistence type="predicted"/>
<gene>
    <name evidence="2" type="ORF">MCOS_LOCUS5812</name>
</gene>
<organism evidence="4">
    <name type="scientific">Mesocestoides corti</name>
    <name type="common">Flatworm</name>
    <dbReference type="NCBI Taxonomy" id="53468"/>
    <lineage>
        <taxon>Eukaryota</taxon>
        <taxon>Metazoa</taxon>
        <taxon>Spiralia</taxon>
        <taxon>Lophotrochozoa</taxon>
        <taxon>Platyhelminthes</taxon>
        <taxon>Cestoda</taxon>
        <taxon>Eucestoda</taxon>
        <taxon>Cyclophyllidea</taxon>
        <taxon>Mesocestoididae</taxon>
        <taxon>Mesocestoides</taxon>
    </lineage>
</organism>
<evidence type="ECO:0000256" key="1">
    <source>
        <dbReference type="SAM" id="Phobius"/>
    </source>
</evidence>
<accession>A0A0R3UFD3</accession>
<dbReference type="WBParaSite" id="MCOS_0000581101-mRNA-1">
    <property type="protein sequence ID" value="MCOS_0000581101-mRNA-1"/>
    <property type="gene ID" value="MCOS_0000581101"/>
</dbReference>
<dbReference type="EMBL" id="UXSR01005215">
    <property type="protein sequence ID" value="VDD79809.1"/>
    <property type="molecule type" value="Genomic_DNA"/>
</dbReference>
<evidence type="ECO:0000313" key="2">
    <source>
        <dbReference type="EMBL" id="VDD79809.1"/>
    </source>
</evidence>
<dbReference type="Proteomes" id="UP000267029">
    <property type="component" value="Unassembled WGS sequence"/>
</dbReference>